<dbReference type="InterPro" id="IPR045275">
    <property type="entry name" value="MscS_archaea/bacteria_type"/>
</dbReference>
<keyword evidence="1" id="KW-1003">Cell membrane</keyword>
<keyword evidence="1" id="KW-0407">Ion channel</keyword>
<keyword evidence="1" id="KW-0472">Membrane</keyword>
<feature type="transmembrane region" description="Helical" evidence="1">
    <location>
        <begin position="180"/>
        <end position="203"/>
    </location>
</feature>
<dbReference type="OrthoDB" id="6382970at2"/>
<dbReference type="GO" id="GO:0005886">
    <property type="term" value="C:plasma membrane"/>
    <property type="evidence" value="ECO:0007669"/>
    <property type="project" value="UniProtKB-SubCell"/>
</dbReference>
<evidence type="ECO:0000256" key="1">
    <source>
        <dbReference type="RuleBase" id="RU369025"/>
    </source>
</evidence>
<comment type="subcellular location">
    <subcellularLocation>
        <location evidence="1">Cell inner membrane</location>
        <topology evidence="1">Multi-pass membrane protein</topology>
    </subcellularLocation>
</comment>
<dbReference type="PANTHER" id="PTHR30221">
    <property type="entry name" value="SMALL-CONDUCTANCE MECHANOSENSITIVE CHANNEL"/>
    <property type="match status" value="1"/>
</dbReference>
<comment type="subunit">
    <text evidence="1">Homoheptamer.</text>
</comment>
<keyword evidence="1" id="KW-0406">Ion transport</keyword>
<feature type="transmembrane region" description="Helical" evidence="1">
    <location>
        <begin position="82"/>
        <end position="103"/>
    </location>
</feature>
<gene>
    <name evidence="2" type="ORF">SVA_2963</name>
</gene>
<keyword evidence="3" id="KW-1185">Reference proteome</keyword>
<dbReference type="Proteomes" id="UP000218899">
    <property type="component" value="Chromosome"/>
</dbReference>
<comment type="caution">
    <text evidence="1">Lacks conserved residue(s) required for the propagation of feature annotation.</text>
</comment>
<accession>A0A1B4VCN6</accession>
<dbReference type="InterPro" id="IPR008910">
    <property type="entry name" value="MSC_TM_helix"/>
</dbReference>
<dbReference type="Gene3D" id="1.10.287.1260">
    <property type="match status" value="1"/>
</dbReference>
<dbReference type="GO" id="GO:0008381">
    <property type="term" value="F:mechanosensitive monoatomic ion channel activity"/>
    <property type="evidence" value="ECO:0007669"/>
    <property type="project" value="InterPro"/>
</dbReference>
<sequence>MNNYADWTSTLRDAFLGLGQQVIDYLPNLLAAIGLLIAGGLLAKLLRAAAVRLSRMLEQMMLRLSRRPPPVRPGRTPAWGRLLGSIVFWAVVLFFLALATHVLGLEAFSSWLNRVVVYLPTLLVGVLIILAGILVSALTRDLVIATAPLEESHRVLLGRVVQVVILVTAIVIGADQIGINVTFLVILAAVVLSTLLGGLALAVSLGARTFVANLVAAQSLRNSYQIGQTIRIATYEGRILELTPTAVIIETAEGRVSLPAKFFNEQPAVLLMGRDA</sequence>
<dbReference type="PANTHER" id="PTHR30221:SF1">
    <property type="entry name" value="SMALL-CONDUCTANCE MECHANOSENSITIVE CHANNEL"/>
    <property type="match status" value="1"/>
</dbReference>
<comment type="function">
    <text evidence="1">Mechanosensitive channel that participates in the regulation of osmotic pressure changes within the cell, opening in response to stretch forces in the membrane lipid bilayer, without the need for other proteins. Contributes to normal resistance to hypoosmotic shock. Forms an ion channel of 1.0 nanosiemens conductance with a slight preference for anions.</text>
</comment>
<keyword evidence="1" id="KW-0812">Transmembrane</keyword>
<evidence type="ECO:0000313" key="2">
    <source>
        <dbReference type="EMBL" id="BAU49511.1"/>
    </source>
</evidence>
<comment type="similarity">
    <text evidence="1">Belongs to the MscS (TC 1.A.23) family.</text>
</comment>
<name>A0A1B4VCN6_9GAMM</name>
<keyword evidence="1" id="KW-0813">Transport</keyword>
<dbReference type="AlphaFoldDB" id="A0A1B4VCN6"/>
<keyword evidence="1" id="KW-0997">Cell inner membrane</keyword>
<dbReference type="RefSeq" id="WP_096461903.1">
    <property type="nucleotide sequence ID" value="NZ_AP014936.1"/>
</dbReference>
<protein>
    <recommendedName>
        <fullName evidence="1">Small-conductance mechanosensitive channel</fullName>
    </recommendedName>
</protein>
<evidence type="ECO:0000313" key="3">
    <source>
        <dbReference type="Proteomes" id="UP000218899"/>
    </source>
</evidence>
<proteinExistence type="inferred from homology"/>
<keyword evidence="1" id="KW-1133">Transmembrane helix</keyword>
<feature type="transmembrane region" description="Helical" evidence="1">
    <location>
        <begin position="25"/>
        <end position="46"/>
    </location>
</feature>
<dbReference type="Pfam" id="PF05552">
    <property type="entry name" value="MS_channel_1st_1"/>
    <property type="match status" value="1"/>
</dbReference>
<feature type="transmembrane region" description="Helical" evidence="1">
    <location>
        <begin position="156"/>
        <end position="174"/>
    </location>
</feature>
<dbReference type="EMBL" id="AP014936">
    <property type="protein sequence ID" value="BAU49511.1"/>
    <property type="molecule type" value="Genomic_DNA"/>
</dbReference>
<dbReference type="KEGG" id="sva:SVA_2963"/>
<reference evidence="2 3" key="1">
    <citation type="submission" date="2015-08" db="EMBL/GenBank/DDBJ databases">
        <title>Complete genome sequence of Sulfurifustis variabilis.</title>
        <authorList>
            <person name="Miura A."/>
            <person name="Kojima H."/>
            <person name="Fukui M."/>
        </authorList>
    </citation>
    <scope>NUCLEOTIDE SEQUENCE [LARGE SCALE GENOMIC DNA]</scope>
    <source>
        <strain evidence="3">skN76</strain>
    </source>
</reference>
<organism evidence="2 3">
    <name type="scientific">Sulfurifustis variabilis</name>
    <dbReference type="NCBI Taxonomy" id="1675686"/>
    <lineage>
        <taxon>Bacteria</taxon>
        <taxon>Pseudomonadati</taxon>
        <taxon>Pseudomonadota</taxon>
        <taxon>Gammaproteobacteria</taxon>
        <taxon>Acidiferrobacterales</taxon>
        <taxon>Acidiferrobacteraceae</taxon>
        <taxon>Sulfurifustis</taxon>
    </lineage>
</organism>
<feature type="transmembrane region" description="Helical" evidence="1">
    <location>
        <begin position="115"/>
        <end position="135"/>
    </location>
</feature>